<proteinExistence type="predicted"/>
<dbReference type="EMBL" id="LQYT01000108">
    <property type="protein sequence ID" value="KYD11627.1"/>
    <property type="molecule type" value="Genomic_DNA"/>
</dbReference>
<accession>A0A150LH32</accession>
<dbReference type="AlphaFoldDB" id="A0A150LH32"/>
<evidence type="ECO:0000313" key="4">
    <source>
        <dbReference type="EMBL" id="KYD11627.1"/>
    </source>
</evidence>
<dbReference type="InterPro" id="IPR019606">
    <property type="entry name" value="GerMN"/>
</dbReference>
<dbReference type="Pfam" id="PF10646">
    <property type="entry name" value="Germane"/>
    <property type="match status" value="2"/>
</dbReference>
<feature type="domain" description="GerMN" evidence="3">
    <location>
        <begin position="238"/>
        <end position="327"/>
    </location>
</feature>
<dbReference type="PATRIC" id="fig|301148.3.peg.1129"/>
<protein>
    <recommendedName>
        <fullName evidence="3">GerMN domain-containing protein</fullName>
    </recommendedName>
</protein>
<feature type="region of interest" description="Disordered" evidence="1">
    <location>
        <begin position="35"/>
        <end position="58"/>
    </location>
</feature>
<dbReference type="SMART" id="SM00909">
    <property type="entry name" value="Germane"/>
    <property type="match status" value="2"/>
</dbReference>
<reference evidence="4 5" key="1">
    <citation type="submission" date="2016-01" db="EMBL/GenBank/DDBJ databases">
        <title>Draft Genome Sequences of Seven Thermophilic Sporeformers Isolated from Foods.</title>
        <authorList>
            <person name="Berendsen E.M."/>
            <person name="Wells-Bennik M.H."/>
            <person name="Krawcyk A.O."/>
            <person name="De Jong A."/>
            <person name="Holsappel S."/>
            <person name="Eijlander R.T."/>
            <person name="Kuipers O.P."/>
        </authorList>
    </citation>
    <scope>NUCLEOTIDE SEQUENCE [LARGE SCALE GENOMIC DNA]</scope>
    <source>
        <strain evidence="4 5">B4135</strain>
    </source>
</reference>
<feature type="chain" id="PRO_5007564315" description="GerMN domain-containing protein" evidence="2">
    <location>
        <begin position="27"/>
        <end position="347"/>
    </location>
</feature>
<feature type="signal peptide" evidence="2">
    <location>
        <begin position="1"/>
        <end position="26"/>
    </location>
</feature>
<sequence length="347" mass="38245">MRMKGRFFFVLLAVFAVILSGCNWLAGNKESIDPPQSVTYEDDLEGTDGGTSSEETAENTVQTELYLIDKNGYVVPRTFSLPNTQGVAAQALEYLVAGGPVSERLPQDFRAVLPPGTEFSVDVRDGIATVDFSKEFSGYAPEDEQRIVQAVTWTLTQFDSIKGVKLRLNGKDLSEMPVDKTPLPDVLTRKSGINLEQPDVVDIANTKPVTLYYIAQTDHDSYYVPVTKRVKGTEKDLAARVVEELIKGPAYDSKLFSLFNPDARLVEEPKIEDGVVTLNFNENILGSYDKKLINENLLNMIVLSLTELDGIEGVSVEVNGDKNLVNEEGKNLTEPVSRPKKVNASGF</sequence>
<dbReference type="PROSITE" id="PS51257">
    <property type="entry name" value="PROKAR_LIPOPROTEIN"/>
    <property type="match status" value="1"/>
</dbReference>
<evidence type="ECO:0000256" key="2">
    <source>
        <dbReference type="SAM" id="SignalP"/>
    </source>
</evidence>
<feature type="domain" description="GerMN" evidence="3">
    <location>
        <begin position="88"/>
        <end position="177"/>
    </location>
</feature>
<comment type="caution">
    <text evidence="4">The sequence shown here is derived from an EMBL/GenBank/DDBJ whole genome shotgun (WGS) entry which is preliminary data.</text>
</comment>
<evidence type="ECO:0000259" key="3">
    <source>
        <dbReference type="SMART" id="SM00909"/>
    </source>
</evidence>
<name>A0A150LH32_9BACI</name>
<organism evidence="4 5">
    <name type="scientific">Caldibacillus debilis</name>
    <dbReference type="NCBI Taxonomy" id="301148"/>
    <lineage>
        <taxon>Bacteria</taxon>
        <taxon>Bacillati</taxon>
        <taxon>Bacillota</taxon>
        <taxon>Bacilli</taxon>
        <taxon>Bacillales</taxon>
        <taxon>Bacillaceae</taxon>
        <taxon>Caldibacillus</taxon>
    </lineage>
</organism>
<keyword evidence="2" id="KW-0732">Signal</keyword>
<dbReference type="Proteomes" id="UP000075683">
    <property type="component" value="Unassembled WGS sequence"/>
</dbReference>
<dbReference type="STRING" id="301148.B4135_3179"/>
<evidence type="ECO:0000256" key="1">
    <source>
        <dbReference type="SAM" id="MobiDB-lite"/>
    </source>
</evidence>
<evidence type="ECO:0000313" key="5">
    <source>
        <dbReference type="Proteomes" id="UP000075683"/>
    </source>
</evidence>
<gene>
    <name evidence="4" type="ORF">B4135_3179</name>
</gene>